<keyword evidence="5 7" id="KW-1133">Transmembrane helix</keyword>
<dbReference type="PANTHER" id="PTHR43549:SF2">
    <property type="entry name" value="MULTIDRUG RESISTANCE PROTEIN NORM-RELATED"/>
    <property type="match status" value="1"/>
</dbReference>
<dbReference type="GO" id="GO:0015297">
    <property type="term" value="F:antiporter activity"/>
    <property type="evidence" value="ECO:0007669"/>
    <property type="project" value="InterPro"/>
</dbReference>
<dbReference type="AlphaFoldDB" id="A0A1L8ZBX7"/>
<reference evidence="8" key="1">
    <citation type="journal article" date="2015" name="Microbiology">
        <title>Similarities in murine infection and immune response to Borrelia bissettii and Borrelia burgdorferi sensu stricto.</title>
        <authorList>
            <person name="Leydet B.F.Jr."/>
            <person name="Liang F.T."/>
        </authorList>
    </citation>
    <scope>NUCLEOTIDE SEQUENCE [LARGE SCALE GENOMIC DNA]</scope>
    <source>
        <strain evidence="8">CO275</strain>
    </source>
</reference>
<dbReference type="InterPro" id="IPR052031">
    <property type="entry name" value="Membrane_Transporter-Flippase"/>
</dbReference>
<evidence type="ECO:0000256" key="6">
    <source>
        <dbReference type="ARBA" id="ARBA00023136"/>
    </source>
</evidence>
<protein>
    <submittedName>
        <fullName evidence="8">Membrane protein</fullName>
    </submittedName>
</protein>
<name>A0A1L8ZBX7_BORBI</name>
<evidence type="ECO:0000313" key="8">
    <source>
        <dbReference type="EMBL" id="OJH15257.1"/>
    </source>
</evidence>
<comment type="caution">
    <text evidence="8">The sequence shown here is derived from an EMBL/GenBank/DDBJ whole genome shotgun (WGS) entry which is preliminary data.</text>
</comment>
<dbReference type="GO" id="GO:0005886">
    <property type="term" value="C:plasma membrane"/>
    <property type="evidence" value="ECO:0007669"/>
    <property type="project" value="UniProtKB-SubCell"/>
</dbReference>
<dbReference type="PANTHER" id="PTHR43549">
    <property type="entry name" value="MULTIDRUG RESISTANCE PROTEIN YPNP-RELATED"/>
    <property type="match status" value="1"/>
</dbReference>
<evidence type="ECO:0000256" key="5">
    <source>
        <dbReference type="ARBA" id="ARBA00022989"/>
    </source>
</evidence>
<feature type="transmembrane region" description="Helical" evidence="7">
    <location>
        <begin position="20"/>
        <end position="38"/>
    </location>
</feature>
<dbReference type="EMBL" id="JNBW01000192">
    <property type="protein sequence ID" value="OJH15257.1"/>
    <property type="molecule type" value="Genomic_DNA"/>
</dbReference>
<dbReference type="InterPro" id="IPR002528">
    <property type="entry name" value="MATE_fam"/>
</dbReference>
<keyword evidence="4 7" id="KW-0812">Transmembrane</keyword>
<keyword evidence="2" id="KW-0813">Transport</keyword>
<dbReference type="GO" id="GO:0042910">
    <property type="term" value="F:xenobiotic transmembrane transporter activity"/>
    <property type="evidence" value="ECO:0007669"/>
    <property type="project" value="InterPro"/>
</dbReference>
<evidence type="ECO:0000256" key="4">
    <source>
        <dbReference type="ARBA" id="ARBA00022692"/>
    </source>
</evidence>
<proteinExistence type="predicted"/>
<keyword evidence="6 7" id="KW-0472">Membrane</keyword>
<dbReference type="Pfam" id="PF01554">
    <property type="entry name" value="MatE"/>
    <property type="match status" value="1"/>
</dbReference>
<organism evidence="8">
    <name type="scientific">Borrelia bissettiae</name>
    <name type="common">Borreliella bissettiae</name>
    <dbReference type="NCBI Taxonomy" id="64897"/>
    <lineage>
        <taxon>Bacteria</taxon>
        <taxon>Pseudomonadati</taxon>
        <taxon>Spirochaetota</taxon>
        <taxon>Spirochaetia</taxon>
        <taxon>Spirochaetales</taxon>
        <taxon>Borreliaceae</taxon>
        <taxon>Borreliella</taxon>
    </lineage>
</organism>
<evidence type="ECO:0000256" key="2">
    <source>
        <dbReference type="ARBA" id="ARBA00022448"/>
    </source>
</evidence>
<evidence type="ECO:0000256" key="7">
    <source>
        <dbReference type="SAM" id="Phobius"/>
    </source>
</evidence>
<keyword evidence="3" id="KW-1003">Cell membrane</keyword>
<feature type="transmembrane region" description="Helical" evidence="7">
    <location>
        <begin position="50"/>
        <end position="76"/>
    </location>
</feature>
<comment type="subcellular location">
    <subcellularLocation>
        <location evidence="1">Cell membrane</location>
        <topology evidence="1">Multi-pass membrane protein</topology>
    </subcellularLocation>
</comment>
<sequence>MSTNKSKTRELILNGNLYKVLFLISFPIVITNIIQAFYDLTDMFYVGKLGAMPLSALSLAGPVNFFIMAIAMGMATGSISLMSKCIGEGNFSRFSRYAGQLIALNFVLSLFVTICAFF</sequence>
<reference evidence="8" key="2">
    <citation type="submission" date="2015-07" db="EMBL/GenBank/DDBJ databases">
        <authorList>
            <person name="Noorani M."/>
        </authorList>
    </citation>
    <scope>NUCLEOTIDE SEQUENCE</scope>
    <source>
        <strain evidence="8">CO275</strain>
    </source>
</reference>
<evidence type="ECO:0000256" key="3">
    <source>
        <dbReference type="ARBA" id="ARBA00022475"/>
    </source>
</evidence>
<feature type="transmembrane region" description="Helical" evidence="7">
    <location>
        <begin position="97"/>
        <end position="117"/>
    </location>
</feature>
<gene>
    <name evidence="8" type="ORF">ER70_03895</name>
</gene>
<evidence type="ECO:0000256" key="1">
    <source>
        <dbReference type="ARBA" id="ARBA00004651"/>
    </source>
</evidence>
<feature type="non-terminal residue" evidence="8">
    <location>
        <position position="118"/>
    </location>
</feature>
<accession>A0A1L8ZBX7</accession>